<evidence type="ECO:0000313" key="6">
    <source>
        <dbReference type="EMBL" id="EXX90716.1"/>
    </source>
</evidence>
<dbReference type="EMBL" id="JFHU01000054">
    <property type="protein sequence ID" value="EXX90716.1"/>
    <property type="molecule type" value="Genomic_DNA"/>
</dbReference>
<proteinExistence type="inferred from homology"/>
<comment type="caution">
    <text evidence="6">The sequence shown here is derived from an EMBL/GenBank/DDBJ whole genome shotgun (WGS) entry which is preliminary data.</text>
</comment>
<comment type="similarity">
    <text evidence="5">Belongs to the methyltransferase superfamily.</text>
</comment>
<dbReference type="OrthoDB" id="9760689at2"/>
<gene>
    <name evidence="5" type="primary">bioC</name>
    <name evidence="6" type="ORF">BG53_13070</name>
</gene>
<name>A0A9W5S257_9BACL</name>
<evidence type="ECO:0000256" key="4">
    <source>
        <dbReference type="ARBA" id="ARBA00022756"/>
    </source>
</evidence>
<dbReference type="GO" id="GO:0009102">
    <property type="term" value="P:biotin biosynthetic process"/>
    <property type="evidence" value="ECO:0007669"/>
    <property type="project" value="UniProtKB-UniRule"/>
</dbReference>
<comment type="pathway">
    <text evidence="5">Cofactor biosynthesis; biotin biosynthesis.</text>
</comment>
<dbReference type="EC" id="2.1.1.197" evidence="5"/>
<dbReference type="Gene3D" id="3.40.50.150">
    <property type="entry name" value="Vaccinia Virus protein VP39"/>
    <property type="match status" value="1"/>
</dbReference>
<evidence type="ECO:0000256" key="2">
    <source>
        <dbReference type="ARBA" id="ARBA00022679"/>
    </source>
</evidence>
<evidence type="ECO:0000256" key="5">
    <source>
        <dbReference type="HAMAP-Rule" id="MF_00835"/>
    </source>
</evidence>
<dbReference type="AlphaFoldDB" id="A0A9W5S257"/>
<keyword evidence="3 5" id="KW-0949">S-adenosyl-L-methionine</keyword>
<dbReference type="GO" id="GO:0010340">
    <property type="term" value="F:carboxyl-O-methyltransferase activity"/>
    <property type="evidence" value="ECO:0007669"/>
    <property type="project" value="UniProtKB-UniRule"/>
</dbReference>
<dbReference type="SUPFAM" id="SSF53335">
    <property type="entry name" value="S-adenosyl-L-methionine-dependent methyltransferases"/>
    <property type="match status" value="1"/>
</dbReference>
<keyword evidence="7" id="KW-1185">Reference proteome</keyword>
<protein>
    <recommendedName>
        <fullName evidence="5">Malonyl-[acyl-carrier protein] O-methyltransferase</fullName>
        <shortName evidence="5">Malonyl-ACP O-methyltransferase</shortName>
        <ecNumber evidence="5">2.1.1.197</ecNumber>
    </recommendedName>
    <alternativeName>
        <fullName evidence="5">Biotin synthesis protein BioC</fullName>
    </alternativeName>
</protein>
<evidence type="ECO:0000313" key="7">
    <source>
        <dbReference type="Proteomes" id="UP000053750"/>
    </source>
</evidence>
<comment type="catalytic activity">
    <reaction evidence="5">
        <text>malonyl-[ACP] + S-adenosyl-L-methionine = malonyl-[ACP] methyl ester + S-adenosyl-L-homocysteine</text>
        <dbReference type="Rhea" id="RHEA:17105"/>
        <dbReference type="Rhea" id="RHEA-COMP:9623"/>
        <dbReference type="Rhea" id="RHEA-COMP:9954"/>
        <dbReference type="ChEBI" id="CHEBI:57856"/>
        <dbReference type="ChEBI" id="CHEBI:59789"/>
        <dbReference type="ChEBI" id="CHEBI:78449"/>
        <dbReference type="ChEBI" id="CHEBI:78845"/>
        <dbReference type="EC" id="2.1.1.197"/>
    </reaction>
</comment>
<dbReference type="GO" id="GO:0102130">
    <property type="term" value="F:malonyl-CoA methyltransferase activity"/>
    <property type="evidence" value="ECO:0007669"/>
    <property type="project" value="UniProtKB-EC"/>
</dbReference>
<organism evidence="6 7">
    <name type="scientific">Paenibacillus darwinianus</name>
    <dbReference type="NCBI Taxonomy" id="1380763"/>
    <lineage>
        <taxon>Bacteria</taxon>
        <taxon>Bacillati</taxon>
        <taxon>Bacillota</taxon>
        <taxon>Bacilli</taxon>
        <taxon>Bacillales</taxon>
        <taxon>Paenibacillaceae</taxon>
        <taxon>Paenibacillus</taxon>
    </lineage>
</organism>
<comment type="function">
    <text evidence="5">Converts the free carboxyl group of a malonyl-thioester to its methyl ester by transfer of a methyl group from S-adenosyl-L-methionine (SAM). It allows to synthesize pimeloyl-ACP via the fatty acid synthetic pathway.</text>
</comment>
<dbReference type="InterPro" id="IPR011814">
    <property type="entry name" value="BioC"/>
</dbReference>
<reference evidence="6 7" key="1">
    <citation type="submission" date="2014-02" db="EMBL/GenBank/DDBJ databases">
        <title>Genome sequence of Paenibacillus darwinianus reveals adaptive mechanisms for survival in Antarctic soils.</title>
        <authorList>
            <person name="Dsouza M."/>
            <person name="Taylor M.W."/>
            <person name="Turner S.J."/>
            <person name="Aislabie J."/>
        </authorList>
    </citation>
    <scope>NUCLEOTIDE SEQUENCE [LARGE SCALE GENOMIC DNA]</scope>
    <source>
        <strain evidence="6 7">CE1</strain>
    </source>
</reference>
<keyword evidence="1 5" id="KW-0489">Methyltransferase</keyword>
<evidence type="ECO:0000256" key="1">
    <source>
        <dbReference type="ARBA" id="ARBA00022603"/>
    </source>
</evidence>
<dbReference type="PANTHER" id="PTHR43861:SF1">
    <property type="entry name" value="TRANS-ACONITATE 2-METHYLTRANSFERASE"/>
    <property type="match status" value="1"/>
</dbReference>
<accession>A0A9W5S257</accession>
<dbReference type="NCBIfam" id="TIGR02072">
    <property type="entry name" value="BioC"/>
    <property type="match status" value="1"/>
</dbReference>
<dbReference type="Pfam" id="PF13489">
    <property type="entry name" value="Methyltransf_23"/>
    <property type="match status" value="1"/>
</dbReference>
<dbReference type="GO" id="GO:0032259">
    <property type="term" value="P:methylation"/>
    <property type="evidence" value="ECO:0007669"/>
    <property type="project" value="UniProtKB-KW"/>
</dbReference>
<evidence type="ECO:0000256" key="3">
    <source>
        <dbReference type="ARBA" id="ARBA00022691"/>
    </source>
</evidence>
<dbReference type="Proteomes" id="UP000053750">
    <property type="component" value="Unassembled WGS sequence"/>
</dbReference>
<dbReference type="PANTHER" id="PTHR43861">
    <property type="entry name" value="TRANS-ACONITATE 2-METHYLTRANSFERASE-RELATED"/>
    <property type="match status" value="1"/>
</dbReference>
<keyword evidence="4 5" id="KW-0093">Biotin biosynthesis</keyword>
<sequence>MASKSDRIRLQFNRSAAGSYDKHAHVQHIMAEWLIGSVIKQKQESLPDGIDILEIGCGTGFLTELAVRHYFCSSILALDIAPAMLDAAEQRIGSITDSTGSRSRVRFLQADVEIWAAAAPSASFDLIVSSACFQWLNHPGETLIHLRRLLRPGGLLMFTTFGQDTFCELHEAFDEVYQAEGLEPRRHGLPLLSKEDWQALLLKGGFASVRVEQSVKLQIYSSVSDFLHSVKGVGASTSEADTARGLSRRLITAMFKTYQEKFSVPGGIVATYDLLLLEAVAPC</sequence>
<keyword evidence="2 5" id="KW-0808">Transferase</keyword>
<dbReference type="HAMAP" id="MF_00835">
    <property type="entry name" value="BioC"/>
    <property type="match status" value="1"/>
</dbReference>
<dbReference type="RefSeq" id="WP_036580696.1">
    <property type="nucleotide sequence ID" value="NZ_KK082182.1"/>
</dbReference>
<dbReference type="InterPro" id="IPR029063">
    <property type="entry name" value="SAM-dependent_MTases_sf"/>
</dbReference>
<dbReference type="CDD" id="cd02440">
    <property type="entry name" value="AdoMet_MTases"/>
    <property type="match status" value="1"/>
</dbReference>